<accession>R4X989</accession>
<dbReference type="Gene3D" id="3.20.20.70">
    <property type="entry name" value="Aldolase class I"/>
    <property type="match status" value="1"/>
</dbReference>
<comment type="caution">
    <text evidence="3">The sequence shown here is derived from an EMBL/GenBank/DDBJ whole genome shotgun (WGS) entry which is preliminary data.</text>
</comment>
<gene>
    <name evidence="3" type="ORF">TAPDE_002177</name>
</gene>
<keyword evidence="4" id="KW-1185">Reference proteome</keyword>
<dbReference type="AlphaFoldDB" id="R4X989"/>
<dbReference type="GO" id="GO:0010181">
    <property type="term" value="F:FMN binding"/>
    <property type="evidence" value="ECO:0007669"/>
    <property type="project" value="InterPro"/>
</dbReference>
<evidence type="ECO:0000256" key="1">
    <source>
        <dbReference type="ARBA" id="ARBA00001917"/>
    </source>
</evidence>
<dbReference type="eggNOG" id="KOG0134">
    <property type="taxonomic scope" value="Eukaryota"/>
</dbReference>
<dbReference type="GO" id="GO:0003959">
    <property type="term" value="F:NADPH dehydrogenase activity"/>
    <property type="evidence" value="ECO:0007669"/>
    <property type="project" value="InterPro"/>
</dbReference>
<organism evidence="3 4">
    <name type="scientific">Taphrina deformans (strain PYCC 5710 / ATCC 11124 / CBS 356.35 / IMI 108563 / JCM 9778 / NBRC 8474)</name>
    <name type="common">Peach leaf curl fungus</name>
    <name type="synonym">Lalaria deformans</name>
    <dbReference type="NCBI Taxonomy" id="1097556"/>
    <lineage>
        <taxon>Eukaryota</taxon>
        <taxon>Fungi</taxon>
        <taxon>Dikarya</taxon>
        <taxon>Ascomycota</taxon>
        <taxon>Taphrinomycotina</taxon>
        <taxon>Taphrinomycetes</taxon>
        <taxon>Taphrinales</taxon>
        <taxon>Taphrinaceae</taxon>
        <taxon>Taphrina</taxon>
    </lineage>
</organism>
<name>R4X989_TAPDE</name>
<comment type="cofactor">
    <cofactor evidence="1">
        <name>FMN</name>
        <dbReference type="ChEBI" id="CHEBI:58210"/>
    </cofactor>
</comment>
<dbReference type="SUPFAM" id="SSF51395">
    <property type="entry name" value="FMN-linked oxidoreductases"/>
    <property type="match status" value="1"/>
</dbReference>
<dbReference type="InterPro" id="IPR013785">
    <property type="entry name" value="Aldolase_TIM"/>
</dbReference>
<evidence type="ECO:0000313" key="3">
    <source>
        <dbReference type="EMBL" id="CCG82286.1"/>
    </source>
</evidence>
<dbReference type="InterPro" id="IPR044152">
    <property type="entry name" value="YqjM-like"/>
</dbReference>
<evidence type="ECO:0000256" key="2">
    <source>
        <dbReference type="SAM" id="MobiDB-lite"/>
    </source>
</evidence>
<feature type="compositionally biased region" description="Basic and acidic residues" evidence="2">
    <location>
        <begin position="104"/>
        <end position="113"/>
    </location>
</feature>
<dbReference type="STRING" id="1097556.R4X989"/>
<dbReference type="PANTHER" id="PTHR43303">
    <property type="entry name" value="NADPH DEHYDROGENASE C23G7.10C-RELATED"/>
    <property type="match status" value="1"/>
</dbReference>
<evidence type="ECO:0000313" key="4">
    <source>
        <dbReference type="Proteomes" id="UP000013776"/>
    </source>
</evidence>
<dbReference type="Proteomes" id="UP000013776">
    <property type="component" value="Unassembled WGS sequence"/>
</dbReference>
<dbReference type="GO" id="GO:0050661">
    <property type="term" value="F:NADP binding"/>
    <property type="evidence" value="ECO:0007669"/>
    <property type="project" value="InterPro"/>
</dbReference>
<feature type="region of interest" description="Disordered" evidence="2">
    <location>
        <begin position="83"/>
        <end position="120"/>
    </location>
</feature>
<dbReference type="VEuPathDB" id="FungiDB:TAPDE_002177"/>
<dbReference type="EMBL" id="CAHR02000077">
    <property type="protein sequence ID" value="CCG82286.1"/>
    <property type="molecule type" value="Genomic_DNA"/>
</dbReference>
<dbReference type="PANTHER" id="PTHR43303:SF4">
    <property type="entry name" value="NADPH DEHYDROGENASE C23G7.10C-RELATED"/>
    <property type="match status" value="1"/>
</dbReference>
<dbReference type="OrthoDB" id="72788at2759"/>
<reference evidence="3 4" key="1">
    <citation type="journal article" date="2013" name="MBio">
        <title>Genome sequencing of the plant pathogen Taphrina deformans, the causal agent of peach leaf curl.</title>
        <authorList>
            <person name="Cisse O.H."/>
            <person name="Almeida J.M.G.C.F."/>
            <person name="Fonseca A."/>
            <person name="Kumar A.A."/>
            <person name="Salojaervi J."/>
            <person name="Overmyer K."/>
            <person name="Hauser P.M."/>
            <person name="Pagni M."/>
        </authorList>
    </citation>
    <scope>NUCLEOTIDE SEQUENCE [LARGE SCALE GENOMIC DNA]</scope>
    <source>
        <strain evidence="4">PYCC 5710 / ATCC 11124 / CBS 356.35 / IMI 108563 / JCM 9778 / NBRC 8474</strain>
    </source>
</reference>
<protein>
    <submittedName>
        <fullName evidence="3">NADPH dehydrogenase C23G7.10c</fullName>
    </submittedName>
</protein>
<proteinExistence type="predicted"/>
<sequence length="120" mass="13047">MSRYQVHFAEQIKNAVPDLLIGSVGMIWRAPLACEVIDQGKADVVLVAREFLRDPSLVLTWATELGVQVKYPIQYHRAARPPQGAKFLGAGDRKDGTEGVGGKEAAKASDKHHGTSPNKL</sequence>